<sequence length="59" mass="6964">MFNVRLCLLLFLVITSWTIISIKFGNMSTTQVLMANSFVYIAYILYLVKFIQYHQHKTS</sequence>
<accession>A0AAC9RVL2</accession>
<keyword evidence="1" id="KW-0812">Transmembrane</keyword>
<dbReference type="KEGG" id="slz:B5P37_11645"/>
<evidence type="ECO:0000256" key="1">
    <source>
        <dbReference type="SAM" id="Phobius"/>
    </source>
</evidence>
<reference evidence="2 3" key="1">
    <citation type="submission" date="2017-04" db="EMBL/GenBank/DDBJ databases">
        <authorList>
            <person name="Veseli I.A."/>
            <person name="Tang C."/>
            <person name="Pombert J.-F."/>
        </authorList>
    </citation>
    <scope>NUCLEOTIDE SEQUENCE [LARGE SCALE GENOMIC DNA]</scope>
    <source>
        <strain evidence="2 3">ATCC 700373</strain>
    </source>
</reference>
<evidence type="ECO:0000313" key="2">
    <source>
        <dbReference type="EMBL" id="ARJ51924.1"/>
    </source>
</evidence>
<dbReference type="EMBL" id="CP020773">
    <property type="protein sequence ID" value="ARJ51924.1"/>
    <property type="molecule type" value="Genomic_DNA"/>
</dbReference>
<dbReference type="AlphaFoldDB" id="A0AAC9RVL2"/>
<dbReference type="Proteomes" id="UP000242864">
    <property type="component" value="Chromosome"/>
</dbReference>
<keyword evidence="3" id="KW-1185">Reference proteome</keyword>
<evidence type="ECO:0000313" key="3">
    <source>
        <dbReference type="Proteomes" id="UP000242864"/>
    </source>
</evidence>
<keyword evidence="1" id="KW-1133">Transmembrane helix</keyword>
<feature type="transmembrane region" description="Helical" evidence="1">
    <location>
        <begin position="31"/>
        <end position="48"/>
    </location>
</feature>
<name>A0AAC9RVL2_9STAP</name>
<gene>
    <name evidence="2" type="ORF">B5P37_11645</name>
</gene>
<organism evidence="2 3">
    <name type="scientific">Staphylococcus lutrae</name>
    <dbReference type="NCBI Taxonomy" id="155085"/>
    <lineage>
        <taxon>Bacteria</taxon>
        <taxon>Bacillati</taxon>
        <taxon>Bacillota</taxon>
        <taxon>Bacilli</taxon>
        <taxon>Bacillales</taxon>
        <taxon>Staphylococcaceae</taxon>
        <taxon>Staphylococcus</taxon>
    </lineage>
</organism>
<keyword evidence="1" id="KW-0472">Membrane</keyword>
<protein>
    <submittedName>
        <fullName evidence="2">Uncharacterized protein</fullName>
    </submittedName>
</protein>
<proteinExistence type="predicted"/>